<dbReference type="GO" id="GO:0002189">
    <property type="term" value="C:ribose phosphate diphosphokinase complex"/>
    <property type="evidence" value="ECO:0007669"/>
    <property type="project" value="TreeGrafter"/>
</dbReference>
<dbReference type="InterPro" id="IPR005946">
    <property type="entry name" value="Rib-P_diPkinase"/>
</dbReference>
<dbReference type="NCBIfam" id="TIGR01251">
    <property type="entry name" value="ribP_PPkin"/>
    <property type="match status" value="1"/>
</dbReference>
<dbReference type="EC" id="2.7.6.1" evidence="1"/>
<dbReference type="Pfam" id="PF13793">
    <property type="entry name" value="Pribosyltran_N"/>
    <property type="match status" value="1"/>
</dbReference>
<evidence type="ECO:0000313" key="11">
    <source>
        <dbReference type="EMBL" id="OGL72330.1"/>
    </source>
</evidence>
<protein>
    <recommendedName>
        <fullName evidence="1">ribose-phosphate diphosphokinase</fullName>
        <ecNumber evidence="1">2.7.6.1</ecNumber>
    </recommendedName>
</protein>
<reference evidence="11 12" key="1">
    <citation type="journal article" date="2016" name="Nat. Commun.">
        <title>Thousands of microbial genomes shed light on interconnected biogeochemical processes in an aquifer system.</title>
        <authorList>
            <person name="Anantharaman K."/>
            <person name="Brown C.T."/>
            <person name="Hug L.A."/>
            <person name="Sharon I."/>
            <person name="Castelle C.J."/>
            <person name="Probst A.J."/>
            <person name="Thomas B.C."/>
            <person name="Singh A."/>
            <person name="Wilkins M.J."/>
            <person name="Karaoz U."/>
            <person name="Brodie E.L."/>
            <person name="Williams K.H."/>
            <person name="Hubbard S.S."/>
            <person name="Banfield J.F."/>
        </authorList>
    </citation>
    <scope>NUCLEOTIDE SEQUENCE [LARGE SCALE GENOMIC DNA]</scope>
</reference>
<dbReference type="SUPFAM" id="SSF53271">
    <property type="entry name" value="PRTase-like"/>
    <property type="match status" value="2"/>
</dbReference>
<keyword evidence="7" id="KW-0067">ATP-binding</keyword>
<evidence type="ECO:0000256" key="8">
    <source>
        <dbReference type="ARBA" id="ARBA00022842"/>
    </source>
</evidence>
<dbReference type="PANTHER" id="PTHR10210">
    <property type="entry name" value="RIBOSE-PHOSPHATE DIPHOSPHOKINASE FAMILY MEMBER"/>
    <property type="match status" value="1"/>
</dbReference>
<feature type="domain" description="Ribose-phosphate pyrophosphokinase N-terminal" evidence="10">
    <location>
        <begin position="4"/>
        <end position="118"/>
    </location>
</feature>
<evidence type="ECO:0000256" key="3">
    <source>
        <dbReference type="ARBA" id="ARBA00022723"/>
    </source>
</evidence>
<dbReference type="PANTHER" id="PTHR10210:SF32">
    <property type="entry name" value="RIBOSE-PHOSPHATE PYROPHOSPHOKINASE 2"/>
    <property type="match status" value="1"/>
</dbReference>
<evidence type="ECO:0000256" key="1">
    <source>
        <dbReference type="ARBA" id="ARBA00013247"/>
    </source>
</evidence>
<evidence type="ECO:0000256" key="7">
    <source>
        <dbReference type="ARBA" id="ARBA00022840"/>
    </source>
</evidence>
<name>A0A1F7U225_9BACT</name>
<evidence type="ECO:0000256" key="5">
    <source>
        <dbReference type="ARBA" id="ARBA00022741"/>
    </source>
</evidence>
<dbReference type="CDD" id="cd06223">
    <property type="entry name" value="PRTases_typeI"/>
    <property type="match status" value="1"/>
</dbReference>
<keyword evidence="2" id="KW-0808">Transferase</keyword>
<dbReference type="SMART" id="SM01400">
    <property type="entry name" value="Pribosyltran_N"/>
    <property type="match status" value="1"/>
</dbReference>
<dbReference type="STRING" id="1802391.A3D72_01515"/>
<accession>A0A1F7U225</accession>
<dbReference type="Proteomes" id="UP000176303">
    <property type="component" value="Unassembled WGS sequence"/>
</dbReference>
<dbReference type="Pfam" id="PF14572">
    <property type="entry name" value="Pribosyl_synth"/>
    <property type="match status" value="1"/>
</dbReference>
<keyword evidence="3" id="KW-0479">Metal-binding</keyword>
<dbReference type="EMBL" id="MGDZ01000067">
    <property type="protein sequence ID" value="OGL72330.1"/>
    <property type="molecule type" value="Genomic_DNA"/>
</dbReference>
<dbReference type="GO" id="GO:0006164">
    <property type="term" value="P:purine nucleotide biosynthetic process"/>
    <property type="evidence" value="ECO:0007669"/>
    <property type="project" value="TreeGrafter"/>
</dbReference>
<keyword evidence="6" id="KW-0418">Kinase</keyword>
<dbReference type="AlphaFoldDB" id="A0A1F7U225"/>
<evidence type="ECO:0000256" key="6">
    <source>
        <dbReference type="ARBA" id="ARBA00022777"/>
    </source>
</evidence>
<dbReference type="FunFam" id="3.40.50.2020:FF:000007">
    <property type="entry name" value="Ribose-phosphate pyrophosphokinase"/>
    <property type="match status" value="1"/>
</dbReference>
<dbReference type="InterPro" id="IPR029057">
    <property type="entry name" value="PRTase-like"/>
</dbReference>
<dbReference type="GO" id="GO:0005524">
    <property type="term" value="F:ATP binding"/>
    <property type="evidence" value="ECO:0007669"/>
    <property type="project" value="UniProtKB-KW"/>
</dbReference>
<dbReference type="InterPro" id="IPR000836">
    <property type="entry name" value="PRTase_dom"/>
</dbReference>
<dbReference type="Gene3D" id="3.40.50.2020">
    <property type="match status" value="2"/>
</dbReference>
<proteinExistence type="predicted"/>
<evidence type="ECO:0000313" key="12">
    <source>
        <dbReference type="Proteomes" id="UP000176303"/>
    </source>
</evidence>
<organism evidence="11 12">
    <name type="scientific">Candidatus Uhrbacteria bacterium RIFCSPHIGHO2_02_FULL_57_19</name>
    <dbReference type="NCBI Taxonomy" id="1802391"/>
    <lineage>
        <taxon>Bacteria</taxon>
        <taxon>Candidatus Uhriibacteriota</taxon>
    </lineage>
</organism>
<keyword evidence="4" id="KW-0545">Nucleotide biosynthesis</keyword>
<keyword evidence="5" id="KW-0547">Nucleotide-binding</keyword>
<evidence type="ECO:0000259" key="10">
    <source>
        <dbReference type="Pfam" id="PF13793"/>
    </source>
</evidence>
<gene>
    <name evidence="11" type="ORF">A3D72_01515</name>
</gene>
<dbReference type="InterPro" id="IPR029099">
    <property type="entry name" value="Pribosyltran_N"/>
</dbReference>
<comment type="caution">
    <text evidence="11">The sequence shown here is derived from an EMBL/GenBank/DDBJ whole genome shotgun (WGS) entry which is preliminary data.</text>
</comment>
<evidence type="ECO:0000256" key="4">
    <source>
        <dbReference type="ARBA" id="ARBA00022727"/>
    </source>
</evidence>
<dbReference type="GO" id="GO:0004749">
    <property type="term" value="F:ribose phosphate diphosphokinase activity"/>
    <property type="evidence" value="ECO:0007669"/>
    <property type="project" value="UniProtKB-EC"/>
</dbReference>
<evidence type="ECO:0000256" key="2">
    <source>
        <dbReference type="ARBA" id="ARBA00022679"/>
    </source>
</evidence>
<evidence type="ECO:0000256" key="9">
    <source>
        <dbReference type="ARBA" id="ARBA00049535"/>
    </source>
</evidence>
<dbReference type="GO" id="GO:0000287">
    <property type="term" value="F:magnesium ion binding"/>
    <property type="evidence" value="ECO:0007669"/>
    <property type="project" value="InterPro"/>
</dbReference>
<comment type="catalytic activity">
    <reaction evidence="9">
        <text>D-ribose 5-phosphate + ATP = 5-phospho-alpha-D-ribose 1-diphosphate + AMP + H(+)</text>
        <dbReference type="Rhea" id="RHEA:15609"/>
        <dbReference type="ChEBI" id="CHEBI:15378"/>
        <dbReference type="ChEBI" id="CHEBI:30616"/>
        <dbReference type="ChEBI" id="CHEBI:58017"/>
        <dbReference type="ChEBI" id="CHEBI:78346"/>
        <dbReference type="ChEBI" id="CHEBI:456215"/>
        <dbReference type="EC" id="2.7.6.1"/>
    </reaction>
</comment>
<dbReference type="GO" id="GO:0005737">
    <property type="term" value="C:cytoplasm"/>
    <property type="evidence" value="ECO:0007669"/>
    <property type="project" value="TreeGrafter"/>
</dbReference>
<dbReference type="GO" id="GO:0006015">
    <property type="term" value="P:5-phosphoribose 1-diphosphate biosynthetic process"/>
    <property type="evidence" value="ECO:0007669"/>
    <property type="project" value="TreeGrafter"/>
</dbReference>
<sequence length="293" mass="31185">MRNMIFSTPISTQLAKKIASAAGTTSGHAEFRSFADGERYVRVLSNVRGRSVVALGSTPPPAENWIDLLFLIRALKENGARRVTAVLPYLGYGRGDHVEKKGEMIALRLVANLLESAGASRVIVVDPHAAEISRFFRVPASAVSILDGLLSKIEAGADLLTVAPDRGAAERAGRAARILGTNQVVVFKKIRPRPNVVRLLPGKVIRGTKSAIIVDDMIDTGGTVVAAIRRLRASGVRNITVAATHGILSRDAAKKIRLAGAASVIVSDTLPVTESQKRLLKIVGTAEAIVRVL</sequence>
<dbReference type="GO" id="GO:0016301">
    <property type="term" value="F:kinase activity"/>
    <property type="evidence" value="ECO:0007669"/>
    <property type="project" value="UniProtKB-KW"/>
</dbReference>
<keyword evidence="8" id="KW-0460">Magnesium</keyword>